<accession>A0ABR4PLJ9</accession>
<dbReference type="Pfam" id="PF00583">
    <property type="entry name" value="Acetyltransf_1"/>
    <property type="match status" value="1"/>
</dbReference>
<sequence length="257" mass="28644">MSGTPFISFQGPTNLEGYKADLPPQQQASTIPKVFRDAMEVRETVFVKEQGVALANEFDADDHRSCHWVVYASVNTPTQAEETDAGGNIVKRKQSVTETVPIGTVRLVPFPHEPHPEPGSVYTFDGTASTTTPKFIVDRETTFHDGKEPYIKLGRLAVIPEFRGHKIAGLLVNAALSWVRENPTIFNPSVEKWGMDQLGAEKVTDIPTWKGLLCVHSQEQVAKAWEKWGFKLDEGMGRWDEEGIMHVGMFQRVPGIL</sequence>
<dbReference type="Gene3D" id="3.40.630.30">
    <property type="match status" value="1"/>
</dbReference>
<dbReference type="CDD" id="cd04301">
    <property type="entry name" value="NAT_SF"/>
    <property type="match status" value="1"/>
</dbReference>
<dbReference type="Proteomes" id="UP001629113">
    <property type="component" value="Unassembled WGS sequence"/>
</dbReference>
<proteinExistence type="predicted"/>
<reference evidence="2 3" key="1">
    <citation type="submission" date="2024-06" db="EMBL/GenBank/DDBJ databases">
        <title>Complete genome of Phlyctema vagabunda strain 19-DSS-EL-015.</title>
        <authorList>
            <person name="Fiorenzani C."/>
        </authorList>
    </citation>
    <scope>NUCLEOTIDE SEQUENCE [LARGE SCALE GENOMIC DNA]</scope>
    <source>
        <strain evidence="2 3">19-DSS-EL-015</strain>
    </source>
</reference>
<feature type="domain" description="N-acetyltransferase" evidence="1">
    <location>
        <begin position="50"/>
        <end position="254"/>
    </location>
</feature>
<dbReference type="EMBL" id="JBFCZG010000003">
    <property type="protein sequence ID" value="KAL3424215.1"/>
    <property type="molecule type" value="Genomic_DNA"/>
</dbReference>
<comment type="caution">
    <text evidence="2">The sequence shown here is derived from an EMBL/GenBank/DDBJ whole genome shotgun (WGS) entry which is preliminary data.</text>
</comment>
<name>A0ABR4PLJ9_9HELO</name>
<protein>
    <submittedName>
        <fullName evidence="2">Acetyltransferase</fullName>
    </submittedName>
</protein>
<evidence type="ECO:0000313" key="2">
    <source>
        <dbReference type="EMBL" id="KAL3424215.1"/>
    </source>
</evidence>
<keyword evidence="3" id="KW-1185">Reference proteome</keyword>
<dbReference type="SUPFAM" id="SSF55729">
    <property type="entry name" value="Acyl-CoA N-acyltransferases (Nat)"/>
    <property type="match status" value="1"/>
</dbReference>
<dbReference type="PROSITE" id="PS51186">
    <property type="entry name" value="GNAT"/>
    <property type="match status" value="1"/>
</dbReference>
<organism evidence="2 3">
    <name type="scientific">Phlyctema vagabunda</name>
    <dbReference type="NCBI Taxonomy" id="108571"/>
    <lineage>
        <taxon>Eukaryota</taxon>
        <taxon>Fungi</taxon>
        <taxon>Dikarya</taxon>
        <taxon>Ascomycota</taxon>
        <taxon>Pezizomycotina</taxon>
        <taxon>Leotiomycetes</taxon>
        <taxon>Helotiales</taxon>
        <taxon>Dermateaceae</taxon>
        <taxon>Phlyctema</taxon>
    </lineage>
</organism>
<evidence type="ECO:0000313" key="3">
    <source>
        <dbReference type="Proteomes" id="UP001629113"/>
    </source>
</evidence>
<gene>
    <name evidence="2" type="ORF">PVAG01_03496</name>
</gene>
<evidence type="ECO:0000259" key="1">
    <source>
        <dbReference type="PROSITE" id="PS51186"/>
    </source>
</evidence>
<dbReference type="InterPro" id="IPR016181">
    <property type="entry name" value="Acyl_CoA_acyltransferase"/>
</dbReference>
<dbReference type="InterPro" id="IPR000182">
    <property type="entry name" value="GNAT_dom"/>
</dbReference>